<evidence type="ECO:0000313" key="2">
    <source>
        <dbReference type="Proteomes" id="UP000593572"/>
    </source>
</evidence>
<keyword evidence="2" id="KW-1185">Reference proteome</keyword>
<organism evidence="1 2">
    <name type="scientific">Gossypium lobatum</name>
    <dbReference type="NCBI Taxonomy" id="34289"/>
    <lineage>
        <taxon>Eukaryota</taxon>
        <taxon>Viridiplantae</taxon>
        <taxon>Streptophyta</taxon>
        <taxon>Embryophyta</taxon>
        <taxon>Tracheophyta</taxon>
        <taxon>Spermatophyta</taxon>
        <taxon>Magnoliopsida</taxon>
        <taxon>eudicotyledons</taxon>
        <taxon>Gunneridae</taxon>
        <taxon>Pentapetalae</taxon>
        <taxon>rosids</taxon>
        <taxon>malvids</taxon>
        <taxon>Malvales</taxon>
        <taxon>Malvaceae</taxon>
        <taxon>Malvoideae</taxon>
        <taxon>Gossypium</taxon>
    </lineage>
</organism>
<accession>A0A7J8MUH5</accession>
<proteinExistence type="predicted"/>
<dbReference type="Proteomes" id="UP000593572">
    <property type="component" value="Unassembled WGS sequence"/>
</dbReference>
<gene>
    <name evidence="1" type="ORF">Golob_005870</name>
</gene>
<name>A0A7J8MUH5_9ROSI</name>
<dbReference type="AlphaFoldDB" id="A0A7J8MUH5"/>
<dbReference type="EMBL" id="JABEZX010000010">
    <property type="protein sequence ID" value="MBA0568371.1"/>
    <property type="molecule type" value="Genomic_DNA"/>
</dbReference>
<protein>
    <submittedName>
        <fullName evidence="1">Uncharacterized protein</fullName>
    </submittedName>
</protein>
<sequence length="26" mass="3242">MRNCKKIWENATERDWTEFCLLVEEP</sequence>
<comment type="caution">
    <text evidence="1">The sequence shown here is derived from an EMBL/GenBank/DDBJ whole genome shotgun (WGS) entry which is preliminary data.</text>
</comment>
<reference evidence="1 2" key="1">
    <citation type="journal article" date="2019" name="Genome Biol. Evol.">
        <title>Insights into the evolution of the New World diploid cottons (Gossypium, subgenus Houzingenia) based on genome sequencing.</title>
        <authorList>
            <person name="Grover C.E."/>
            <person name="Arick M.A. 2nd"/>
            <person name="Thrash A."/>
            <person name="Conover J.L."/>
            <person name="Sanders W.S."/>
            <person name="Peterson D.G."/>
            <person name="Frelichowski J.E."/>
            <person name="Scheffler J.A."/>
            <person name="Scheffler B.E."/>
            <person name="Wendel J.F."/>
        </authorList>
    </citation>
    <scope>NUCLEOTIDE SEQUENCE [LARGE SCALE GENOMIC DNA]</scope>
    <source>
        <strain evidence="1">157</strain>
        <tissue evidence="1">Leaf</tissue>
    </source>
</reference>
<evidence type="ECO:0000313" key="1">
    <source>
        <dbReference type="EMBL" id="MBA0568371.1"/>
    </source>
</evidence>